<gene>
    <name evidence="2" type="ORF">OWR29_34150</name>
</gene>
<dbReference type="PANTHER" id="PTHR43792:SF1">
    <property type="entry name" value="N-ACETYLTRANSFERASE DOMAIN-CONTAINING PROTEIN"/>
    <property type="match status" value="1"/>
</dbReference>
<organism evidence="2 3">
    <name type="scientific">Paractinoplanes pyxinae</name>
    <dbReference type="NCBI Taxonomy" id="2997416"/>
    <lineage>
        <taxon>Bacteria</taxon>
        <taxon>Bacillati</taxon>
        <taxon>Actinomycetota</taxon>
        <taxon>Actinomycetes</taxon>
        <taxon>Micromonosporales</taxon>
        <taxon>Micromonosporaceae</taxon>
        <taxon>Paractinoplanes</taxon>
    </lineage>
</organism>
<proteinExistence type="predicted"/>
<reference evidence="2" key="1">
    <citation type="submission" date="2022-11" db="EMBL/GenBank/DDBJ databases">
        <authorList>
            <person name="Somphong A."/>
            <person name="Phongsopitanun W."/>
        </authorList>
    </citation>
    <scope>NUCLEOTIDE SEQUENCE</scope>
    <source>
        <strain evidence="2">Pm04-4</strain>
    </source>
</reference>
<keyword evidence="3" id="KW-1185">Reference proteome</keyword>
<feature type="domain" description="N-acetyltransferase" evidence="1">
    <location>
        <begin position="6"/>
        <end position="162"/>
    </location>
</feature>
<accession>A0ABT4BB76</accession>
<sequence>MRTARLLVRRFTPADLDDFLGYQADPEVRRHMRGEPMTPERAADYLKAQSVLDDHAPGAWHAFAVQHLADDRVIGDIGVWLPAEPEAIPDIGFQFHPAYHGRGYAREAVEAFLHHVFETLALPQITATCAPANTASQALMKRLGMRLTSATPQDVQYSLTRDQWRAAGCESA</sequence>
<dbReference type="Pfam" id="PF13302">
    <property type="entry name" value="Acetyltransf_3"/>
    <property type="match status" value="1"/>
</dbReference>
<comment type="caution">
    <text evidence="2">The sequence shown here is derived from an EMBL/GenBank/DDBJ whole genome shotgun (WGS) entry which is preliminary data.</text>
</comment>
<evidence type="ECO:0000259" key="1">
    <source>
        <dbReference type="PROSITE" id="PS51186"/>
    </source>
</evidence>
<dbReference type="InterPro" id="IPR000182">
    <property type="entry name" value="GNAT_dom"/>
</dbReference>
<dbReference type="EMBL" id="JAPNTZ010000014">
    <property type="protein sequence ID" value="MCY1143065.1"/>
    <property type="molecule type" value="Genomic_DNA"/>
</dbReference>
<dbReference type="InterPro" id="IPR051531">
    <property type="entry name" value="N-acetyltransferase"/>
</dbReference>
<dbReference type="RefSeq" id="WP_267567539.1">
    <property type="nucleotide sequence ID" value="NZ_JAPNTZ010000014.1"/>
</dbReference>
<dbReference type="PROSITE" id="PS51186">
    <property type="entry name" value="GNAT"/>
    <property type="match status" value="1"/>
</dbReference>
<name>A0ABT4BB76_9ACTN</name>
<dbReference type="InterPro" id="IPR016181">
    <property type="entry name" value="Acyl_CoA_acyltransferase"/>
</dbReference>
<dbReference type="Proteomes" id="UP001151002">
    <property type="component" value="Unassembled WGS sequence"/>
</dbReference>
<dbReference type="SUPFAM" id="SSF55729">
    <property type="entry name" value="Acyl-CoA N-acyltransferases (Nat)"/>
    <property type="match status" value="1"/>
</dbReference>
<protein>
    <submittedName>
        <fullName evidence="2">GNAT family N-acetyltransferase</fullName>
    </submittedName>
</protein>
<evidence type="ECO:0000313" key="2">
    <source>
        <dbReference type="EMBL" id="MCY1143065.1"/>
    </source>
</evidence>
<evidence type="ECO:0000313" key="3">
    <source>
        <dbReference type="Proteomes" id="UP001151002"/>
    </source>
</evidence>
<dbReference type="Gene3D" id="3.40.630.30">
    <property type="match status" value="1"/>
</dbReference>
<dbReference type="PANTHER" id="PTHR43792">
    <property type="entry name" value="GNAT FAMILY, PUTATIVE (AFU_ORTHOLOGUE AFUA_3G00765)-RELATED-RELATED"/>
    <property type="match status" value="1"/>
</dbReference>